<dbReference type="Pfam" id="PF13349">
    <property type="entry name" value="DUF4097"/>
    <property type="match status" value="1"/>
</dbReference>
<keyword evidence="3" id="KW-1185">Reference proteome</keyword>
<dbReference type="AlphaFoldDB" id="A0A852VZ18"/>
<dbReference type="RefSeq" id="WP_073577516.1">
    <property type="nucleotide sequence ID" value="NZ_BAAAJZ010000001.1"/>
</dbReference>
<evidence type="ECO:0000313" key="3">
    <source>
        <dbReference type="Proteomes" id="UP000549695"/>
    </source>
</evidence>
<sequence>MPTYDTPEPVTAIVDLAIGELRVTASDRTDTVVEVRSSDADRAHADRVRVELTGRELRVTGPQLGLLQKLTPRTPGRSIEVGIALPAGSALTAATTYGGIVVEGPLGACEARTRFGDVRVDDAASADLSTGFGHVRIGGTVTGDATVRSDHGGMQIHRIGGTATLSSKHGGIRADELTGDAELTGTHGPVDVDELGAGARVRTAYGDVRLGRVHRGEVSLTSTHGRLEIGVAQGSAAWLDLDTSGRVGNDLAPREAPDGDAVDTVAVHARSREGDIVVRRA</sequence>
<organism evidence="2 3">
    <name type="scientific">Pseudonocardia alni</name>
    <name type="common">Amycolata alni</name>
    <dbReference type="NCBI Taxonomy" id="33907"/>
    <lineage>
        <taxon>Bacteria</taxon>
        <taxon>Bacillati</taxon>
        <taxon>Actinomycetota</taxon>
        <taxon>Actinomycetes</taxon>
        <taxon>Pseudonocardiales</taxon>
        <taxon>Pseudonocardiaceae</taxon>
        <taxon>Pseudonocardia</taxon>
    </lineage>
</organism>
<gene>
    <name evidence="2" type="ORF">HDA37_002453</name>
</gene>
<dbReference type="EMBL" id="JACCCZ010000001">
    <property type="protein sequence ID" value="NYG02168.1"/>
    <property type="molecule type" value="Genomic_DNA"/>
</dbReference>
<proteinExistence type="predicted"/>
<protein>
    <recommendedName>
        <fullName evidence="1">DUF4097 domain-containing protein</fullName>
    </recommendedName>
</protein>
<reference evidence="2 3" key="1">
    <citation type="submission" date="2020-07" db="EMBL/GenBank/DDBJ databases">
        <title>Sequencing the genomes of 1000 actinobacteria strains.</title>
        <authorList>
            <person name="Klenk H.-P."/>
        </authorList>
    </citation>
    <scope>NUCLEOTIDE SEQUENCE [LARGE SCALE GENOMIC DNA]</scope>
    <source>
        <strain evidence="2 3">DSM 44749</strain>
    </source>
</reference>
<evidence type="ECO:0000313" key="2">
    <source>
        <dbReference type="EMBL" id="NYG02168.1"/>
    </source>
</evidence>
<comment type="caution">
    <text evidence="2">The sequence shown here is derived from an EMBL/GenBank/DDBJ whole genome shotgun (WGS) entry which is preliminary data.</text>
</comment>
<evidence type="ECO:0000259" key="1">
    <source>
        <dbReference type="Pfam" id="PF13349"/>
    </source>
</evidence>
<accession>A0A852VZ18</accession>
<dbReference type="InterPro" id="IPR025164">
    <property type="entry name" value="Toastrack_DUF4097"/>
</dbReference>
<feature type="domain" description="DUF4097" evidence="1">
    <location>
        <begin position="23"/>
        <end position="212"/>
    </location>
</feature>
<dbReference type="Proteomes" id="UP000549695">
    <property type="component" value="Unassembled WGS sequence"/>
</dbReference>
<dbReference type="GeneID" id="98052213"/>
<name>A0A852VZ18_PSEA5</name>